<dbReference type="FunFam" id="3.40.50.300:FF:000025">
    <property type="entry name" value="ATP-dependent Clp protease subunit"/>
    <property type="match status" value="1"/>
</dbReference>
<feature type="domain" description="Clp R" evidence="10">
    <location>
        <begin position="6"/>
        <end position="148"/>
    </location>
</feature>
<evidence type="ECO:0000259" key="9">
    <source>
        <dbReference type="PROSITE" id="PS50151"/>
    </source>
</evidence>
<evidence type="ECO:0000256" key="2">
    <source>
        <dbReference type="ARBA" id="ARBA00022741"/>
    </source>
</evidence>
<dbReference type="PANTHER" id="PTHR11638">
    <property type="entry name" value="ATP-DEPENDENT CLP PROTEASE"/>
    <property type="match status" value="1"/>
</dbReference>
<accession>A0A1M7S337</accession>
<dbReference type="Pfam" id="PF17871">
    <property type="entry name" value="AAA_lid_9"/>
    <property type="match status" value="1"/>
</dbReference>
<dbReference type="GO" id="GO:0005524">
    <property type="term" value="F:ATP binding"/>
    <property type="evidence" value="ECO:0007669"/>
    <property type="project" value="UniProtKB-KW"/>
</dbReference>
<dbReference type="SUPFAM" id="SSF52540">
    <property type="entry name" value="P-loop containing nucleoside triphosphate hydrolases"/>
    <property type="match status" value="2"/>
</dbReference>
<dbReference type="FunFam" id="3.40.50.300:FF:000010">
    <property type="entry name" value="Chaperone clpB 1, putative"/>
    <property type="match status" value="1"/>
</dbReference>
<dbReference type="InterPro" id="IPR003593">
    <property type="entry name" value="AAA+_ATPase"/>
</dbReference>
<evidence type="ECO:0000256" key="4">
    <source>
        <dbReference type="ARBA" id="ARBA00023186"/>
    </source>
</evidence>
<dbReference type="InterPro" id="IPR004176">
    <property type="entry name" value="Clp_R_N"/>
</dbReference>
<dbReference type="InterPro" id="IPR050130">
    <property type="entry name" value="ClpA_ClpB"/>
</dbReference>
<dbReference type="SUPFAM" id="SSF81923">
    <property type="entry name" value="Double Clp-N motif"/>
    <property type="match status" value="1"/>
</dbReference>
<evidence type="ECO:0000256" key="8">
    <source>
        <dbReference type="SAM" id="MobiDB-lite"/>
    </source>
</evidence>
<dbReference type="InterPro" id="IPR003959">
    <property type="entry name" value="ATPase_AAA_core"/>
</dbReference>
<gene>
    <name evidence="11" type="ORF">SAMN02745215_00480</name>
</gene>
<dbReference type="Gene3D" id="1.10.1780.10">
    <property type="entry name" value="Clp, N-terminal domain"/>
    <property type="match status" value="1"/>
</dbReference>
<comment type="similarity">
    <text evidence="6">Belongs to the ClpA/ClpB family.</text>
</comment>
<dbReference type="PROSITE" id="PS51903">
    <property type="entry name" value="CLP_R"/>
    <property type="match status" value="1"/>
</dbReference>
<keyword evidence="7" id="KW-0175">Coiled coil</keyword>
<keyword evidence="2 6" id="KW-0547">Nucleotide-binding</keyword>
<dbReference type="STRING" id="1121395.SAMN02745215_00480"/>
<dbReference type="GO" id="GO:0006508">
    <property type="term" value="P:proteolysis"/>
    <property type="evidence" value="ECO:0007669"/>
    <property type="project" value="UniProtKB-KW"/>
</dbReference>
<dbReference type="PROSITE" id="PS50151">
    <property type="entry name" value="UVR"/>
    <property type="match status" value="1"/>
</dbReference>
<evidence type="ECO:0000259" key="10">
    <source>
        <dbReference type="PROSITE" id="PS51903"/>
    </source>
</evidence>
<dbReference type="SMART" id="SM01086">
    <property type="entry name" value="ClpB_D2-small"/>
    <property type="match status" value="1"/>
</dbReference>
<keyword evidence="12" id="KW-1185">Reference proteome</keyword>
<dbReference type="Pfam" id="PF10431">
    <property type="entry name" value="ClpB_D2-small"/>
    <property type="match status" value="1"/>
</dbReference>
<dbReference type="InterPro" id="IPR028299">
    <property type="entry name" value="ClpA/B_CS2"/>
</dbReference>
<dbReference type="Gene3D" id="3.40.50.300">
    <property type="entry name" value="P-loop containing nucleotide triphosphate hydrolases"/>
    <property type="match status" value="2"/>
</dbReference>
<evidence type="ECO:0000256" key="5">
    <source>
        <dbReference type="PROSITE-ProRule" id="PRU01251"/>
    </source>
</evidence>
<evidence type="ECO:0000313" key="11">
    <source>
        <dbReference type="EMBL" id="SHN53037.1"/>
    </source>
</evidence>
<dbReference type="InterPro" id="IPR001270">
    <property type="entry name" value="ClpA/B"/>
</dbReference>
<dbReference type="SMART" id="SM00382">
    <property type="entry name" value="AAA"/>
    <property type="match status" value="2"/>
</dbReference>
<evidence type="ECO:0000256" key="3">
    <source>
        <dbReference type="ARBA" id="ARBA00022840"/>
    </source>
</evidence>
<dbReference type="AlphaFoldDB" id="A0A1M7S337"/>
<dbReference type="Pfam" id="PF07724">
    <property type="entry name" value="AAA_2"/>
    <property type="match status" value="1"/>
</dbReference>
<dbReference type="InterPro" id="IPR019489">
    <property type="entry name" value="Clp_ATPase_C"/>
</dbReference>
<dbReference type="InterPro" id="IPR027417">
    <property type="entry name" value="P-loop_NTPase"/>
</dbReference>
<dbReference type="Pfam" id="PF02861">
    <property type="entry name" value="Clp_N"/>
    <property type="match status" value="1"/>
</dbReference>
<dbReference type="Pfam" id="PF00004">
    <property type="entry name" value="AAA"/>
    <property type="match status" value="1"/>
</dbReference>
<sequence>MVKSKMNEKYTEKALKALQFASDEAKRMGSNVIGTEHLLLGLVAEGEGIAAKSLHGIGVTPEKIREQIGNLTGIGQPFTGEVSLTPRVKRVIELAHEEARRHGVSYIGTEHLLLGLLMEGEGVAARVLRNLGVSPERIWKQVVQLLGGQPDDIPMPGGAPGPGAAKNNGASNTPALNEFGRDLTQQAREGRLDPVVGREDEIERVVQVLSRRTKNNPVLIGEPGVGKTAIAEGLAQRIINNKVPETLAGKRVVTLDLSAVVAGSKYRGEFEERLKKVMEEIRVDGRIIVFIDELHTLIGAGAAEGAIDAANILKPALARGELQCIGATTLDEYRKYIEKDPALERRFQPITVGEPTVEQAVQILLGLRDRYEAHHRTKITDEAVEAAVKMSDRYISDRFLPDKAIDLMDEAASRVRLATFTAPTDLKSLEEKIEALKNEKEAAVLGQEFEKAAKFRDEEHQLREELAQLRNTWESKRDVSQSQVTADDIAQIVASWTGIPVKKLAQEESERLLGLEEVLHQRVVGQEDAVKAVSRAVRRARAGLKDPKRPVGSFIFLGPTGVGKTELARALAEALFGEEDALIRIDMSEYMEKHAVSRLVGAPPGYIGHDEGGQLTEAIRRKPYSVILLDEIEKAHPEVFNILLQVLEDGRLTDTKGRTVDFRNAVIIMTSNVGASFMKKEALGFASRRDEETEYKNMSSRVMEELKKTFRPEFLNRVDEIVVFHSLQAEGLLKITEILMKQVNGRLQEQGYDLQVEKSALELIAKEGNDPTFGARPLRRAIQRLIEDNLSEKILLGEFKSGDKIKVEAVEDKMKFAKVRARKNKKADAAE</sequence>
<dbReference type="GO" id="GO:0016887">
    <property type="term" value="F:ATP hydrolysis activity"/>
    <property type="evidence" value="ECO:0007669"/>
    <property type="project" value="InterPro"/>
</dbReference>
<dbReference type="PROSITE" id="PS00870">
    <property type="entry name" value="CLPAB_1"/>
    <property type="match status" value="1"/>
</dbReference>
<dbReference type="EMBL" id="FRDN01000003">
    <property type="protein sequence ID" value="SHN53037.1"/>
    <property type="molecule type" value="Genomic_DNA"/>
</dbReference>
<dbReference type="Gene3D" id="4.10.860.10">
    <property type="entry name" value="UVR domain"/>
    <property type="match status" value="1"/>
</dbReference>
<feature type="coiled-coil region" evidence="7">
    <location>
        <begin position="426"/>
        <end position="472"/>
    </location>
</feature>
<dbReference type="InterPro" id="IPR036628">
    <property type="entry name" value="Clp_N_dom_sf"/>
</dbReference>
<dbReference type="PROSITE" id="PS00871">
    <property type="entry name" value="CLPAB_2"/>
    <property type="match status" value="1"/>
</dbReference>
<keyword evidence="11" id="KW-0378">Hydrolase</keyword>
<dbReference type="GO" id="GO:0034605">
    <property type="term" value="P:cellular response to heat"/>
    <property type="evidence" value="ECO:0007669"/>
    <property type="project" value="TreeGrafter"/>
</dbReference>
<keyword evidence="3 6" id="KW-0067">ATP-binding</keyword>
<dbReference type="Gene3D" id="1.10.8.60">
    <property type="match status" value="2"/>
</dbReference>
<keyword evidence="1 5" id="KW-0677">Repeat</keyword>
<evidence type="ECO:0000256" key="1">
    <source>
        <dbReference type="ARBA" id="ARBA00022737"/>
    </source>
</evidence>
<dbReference type="CDD" id="cd00009">
    <property type="entry name" value="AAA"/>
    <property type="match status" value="1"/>
</dbReference>
<dbReference type="PANTHER" id="PTHR11638:SF18">
    <property type="entry name" value="HEAT SHOCK PROTEIN 104"/>
    <property type="match status" value="1"/>
</dbReference>
<feature type="region of interest" description="Disordered" evidence="8">
    <location>
        <begin position="151"/>
        <end position="177"/>
    </location>
</feature>
<dbReference type="GO" id="GO:0008233">
    <property type="term" value="F:peptidase activity"/>
    <property type="evidence" value="ECO:0007669"/>
    <property type="project" value="UniProtKB-KW"/>
</dbReference>
<evidence type="ECO:0000313" key="12">
    <source>
        <dbReference type="Proteomes" id="UP000184010"/>
    </source>
</evidence>
<dbReference type="InterPro" id="IPR001943">
    <property type="entry name" value="UVR_dom"/>
</dbReference>
<evidence type="ECO:0000256" key="6">
    <source>
        <dbReference type="RuleBase" id="RU004432"/>
    </source>
</evidence>
<name>A0A1M7S337_9FIRM</name>
<feature type="domain" description="UVR" evidence="9">
    <location>
        <begin position="430"/>
        <end position="465"/>
    </location>
</feature>
<dbReference type="CDD" id="cd19499">
    <property type="entry name" value="RecA-like_ClpB_Hsp104-like"/>
    <property type="match status" value="1"/>
</dbReference>
<dbReference type="PRINTS" id="PR00300">
    <property type="entry name" value="CLPPROTEASEA"/>
</dbReference>
<keyword evidence="11" id="KW-0645">Protease</keyword>
<dbReference type="InterPro" id="IPR018368">
    <property type="entry name" value="ClpA/B_CS1"/>
</dbReference>
<proteinExistence type="inferred from homology"/>
<reference evidence="12" key="1">
    <citation type="submission" date="2016-12" db="EMBL/GenBank/DDBJ databases">
        <authorList>
            <person name="Varghese N."/>
            <person name="Submissions S."/>
        </authorList>
    </citation>
    <scope>NUCLEOTIDE SEQUENCE [LARGE SCALE GENOMIC DNA]</scope>
    <source>
        <strain evidence="12">DSM 11544</strain>
    </source>
</reference>
<keyword evidence="4 6" id="KW-0143">Chaperone</keyword>
<dbReference type="Proteomes" id="UP000184010">
    <property type="component" value="Unassembled WGS sequence"/>
</dbReference>
<dbReference type="InterPro" id="IPR041546">
    <property type="entry name" value="ClpA/ClpB_AAA_lid"/>
</dbReference>
<evidence type="ECO:0000256" key="7">
    <source>
        <dbReference type="SAM" id="Coils"/>
    </source>
</evidence>
<organism evidence="11 12">
    <name type="scientific">Desulfitobacterium chlororespirans DSM 11544</name>
    <dbReference type="NCBI Taxonomy" id="1121395"/>
    <lineage>
        <taxon>Bacteria</taxon>
        <taxon>Bacillati</taxon>
        <taxon>Bacillota</taxon>
        <taxon>Clostridia</taxon>
        <taxon>Eubacteriales</taxon>
        <taxon>Desulfitobacteriaceae</taxon>
        <taxon>Desulfitobacterium</taxon>
    </lineage>
</organism>
<protein>
    <submittedName>
        <fullName evidence="11">ATP-dependent Clp protease ATP-binding subunit ClpC</fullName>
    </submittedName>
</protein>
<dbReference type="GO" id="GO:0005737">
    <property type="term" value="C:cytoplasm"/>
    <property type="evidence" value="ECO:0007669"/>
    <property type="project" value="TreeGrafter"/>
</dbReference>